<sequence>MMTERLRTHLLPVAVMALAVLALWYAGALWLNAPQVLDGFARAHTDHWTLSEFARQAFSQKRPILPTPDQIASEMVQSLTGYPVTHVRNLLFHTAVTAGSALTGFGMGVVLGILLAIGIVQVKTLESSLLPWVITSQTIPVLAIAPMVVVILGNIGFSGLLPKAVISMYLCFFPITIGMVKGLRSADPLSLDLMRTYSANGQQTFWLLRLPSALPYLFTSLKIAVAASVVGAIVAELPTGGQAGLGARLLSGSYYGQTVQIWSALVMSALLSVSLVWLIGLMERFVVTGKRGGTR</sequence>
<evidence type="ECO:0000256" key="3">
    <source>
        <dbReference type="ARBA" id="ARBA00022475"/>
    </source>
</evidence>
<evidence type="ECO:0000256" key="7">
    <source>
        <dbReference type="RuleBase" id="RU363032"/>
    </source>
</evidence>
<evidence type="ECO:0000313" key="10">
    <source>
        <dbReference type="Proteomes" id="UP000185678"/>
    </source>
</evidence>
<keyword evidence="2 7" id="KW-0813">Transport</keyword>
<evidence type="ECO:0000256" key="2">
    <source>
        <dbReference type="ARBA" id="ARBA00022448"/>
    </source>
</evidence>
<dbReference type="PROSITE" id="PS50928">
    <property type="entry name" value="ABC_TM1"/>
    <property type="match status" value="1"/>
</dbReference>
<dbReference type="SUPFAM" id="SSF161098">
    <property type="entry name" value="MetI-like"/>
    <property type="match status" value="1"/>
</dbReference>
<keyword evidence="5 7" id="KW-1133">Transmembrane helix</keyword>
<reference evidence="9 10" key="1">
    <citation type="submission" date="2017-01" db="EMBL/GenBank/DDBJ databases">
        <authorList>
            <person name="Mah S.A."/>
            <person name="Swanson W.J."/>
            <person name="Moy G.W."/>
            <person name="Vacquier V.D."/>
        </authorList>
    </citation>
    <scope>NUCLEOTIDE SEQUENCE [LARGE SCALE GENOMIC DNA]</scope>
    <source>
        <strain evidence="9 10">DSM 11589</strain>
    </source>
</reference>
<keyword evidence="3" id="KW-1003">Cell membrane</keyword>
<dbReference type="GO" id="GO:0055085">
    <property type="term" value="P:transmembrane transport"/>
    <property type="evidence" value="ECO:0007669"/>
    <property type="project" value="InterPro"/>
</dbReference>
<feature type="transmembrane region" description="Helical" evidence="7">
    <location>
        <begin position="213"/>
        <end position="235"/>
    </location>
</feature>
<dbReference type="Proteomes" id="UP000185678">
    <property type="component" value="Unassembled WGS sequence"/>
</dbReference>
<dbReference type="InterPro" id="IPR035906">
    <property type="entry name" value="MetI-like_sf"/>
</dbReference>
<dbReference type="CDD" id="cd06261">
    <property type="entry name" value="TM_PBP2"/>
    <property type="match status" value="1"/>
</dbReference>
<evidence type="ECO:0000313" key="9">
    <source>
        <dbReference type="EMBL" id="SIS85866.1"/>
    </source>
</evidence>
<proteinExistence type="inferred from homology"/>
<evidence type="ECO:0000256" key="5">
    <source>
        <dbReference type="ARBA" id="ARBA00022989"/>
    </source>
</evidence>
<dbReference type="PANTHER" id="PTHR30151:SF20">
    <property type="entry name" value="ABC TRANSPORTER PERMEASE PROTEIN HI_0355-RELATED"/>
    <property type="match status" value="1"/>
</dbReference>
<feature type="transmembrane region" description="Helical" evidence="7">
    <location>
        <begin position="129"/>
        <end position="152"/>
    </location>
</feature>
<accession>A0A1N7MI99</accession>
<feature type="domain" description="ABC transmembrane type-1" evidence="8">
    <location>
        <begin position="90"/>
        <end position="283"/>
    </location>
</feature>
<dbReference type="RefSeq" id="WP_076400598.1">
    <property type="nucleotide sequence ID" value="NZ_FTOA01000004.1"/>
</dbReference>
<evidence type="ECO:0000256" key="6">
    <source>
        <dbReference type="ARBA" id="ARBA00023136"/>
    </source>
</evidence>
<protein>
    <submittedName>
        <fullName evidence="9">NitT/TauT family transport system permease protein</fullName>
    </submittedName>
</protein>
<gene>
    <name evidence="9" type="ORF">SAMN05421779_104143</name>
</gene>
<feature type="transmembrane region" description="Helical" evidence="7">
    <location>
        <begin position="90"/>
        <end position="117"/>
    </location>
</feature>
<dbReference type="STRING" id="80876.SAMN05421779_104143"/>
<dbReference type="AlphaFoldDB" id="A0A1N7MI99"/>
<evidence type="ECO:0000256" key="1">
    <source>
        <dbReference type="ARBA" id="ARBA00004651"/>
    </source>
</evidence>
<keyword evidence="6 7" id="KW-0472">Membrane</keyword>
<feature type="transmembrane region" description="Helical" evidence="7">
    <location>
        <begin position="259"/>
        <end position="281"/>
    </location>
</feature>
<dbReference type="Gene3D" id="1.10.3720.10">
    <property type="entry name" value="MetI-like"/>
    <property type="match status" value="1"/>
</dbReference>
<comment type="subcellular location">
    <subcellularLocation>
        <location evidence="1 7">Cell membrane</location>
        <topology evidence="1 7">Multi-pass membrane protein</topology>
    </subcellularLocation>
</comment>
<comment type="similarity">
    <text evidence="7">Belongs to the binding-protein-dependent transport system permease family.</text>
</comment>
<organism evidence="9 10">
    <name type="scientific">Insolitispirillum peregrinum</name>
    <dbReference type="NCBI Taxonomy" id="80876"/>
    <lineage>
        <taxon>Bacteria</taxon>
        <taxon>Pseudomonadati</taxon>
        <taxon>Pseudomonadota</taxon>
        <taxon>Alphaproteobacteria</taxon>
        <taxon>Rhodospirillales</taxon>
        <taxon>Novispirillaceae</taxon>
        <taxon>Insolitispirillum</taxon>
    </lineage>
</organism>
<keyword evidence="4 7" id="KW-0812">Transmembrane</keyword>
<name>A0A1N7MI99_9PROT</name>
<keyword evidence="10" id="KW-1185">Reference proteome</keyword>
<dbReference type="InterPro" id="IPR000515">
    <property type="entry name" value="MetI-like"/>
</dbReference>
<dbReference type="Pfam" id="PF00528">
    <property type="entry name" value="BPD_transp_1"/>
    <property type="match status" value="1"/>
</dbReference>
<dbReference type="GO" id="GO:0005886">
    <property type="term" value="C:plasma membrane"/>
    <property type="evidence" value="ECO:0007669"/>
    <property type="project" value="UniProtKB-SubCell"/>
</dbReference>
<dbReference type="PANTHER" id="PTHR30151">
    <property type="entry name" value="ALKANE SULFONATE ABC TRANSPORTER-RELATED, MEMBRANE SUBUNIT"/>
    <property type="match status" value="1"/>
</dbReference>
<evidence type="ECO:0000259" key="8">
    <source>
        <dbReference type="PROSITE" id="PS50928"/>
    </source>
</evidence>
<evidence type="ECO:0000256" key="4">
    <source>
        <dbReference type="ARBA" id="ARBA00022692"/>
    </source>
</evidence>
<dbReference type="EMBL" id="FTOA01000004">
    <property type="protein sequence ID" value="SIS85866.1"/>
    <property type="molecule type" value="Genomic_DNA"/>
</dbReference>
<feature type="transmembrane region" description="Helical" evidence="7">
    <location>
        <begin position="164"/>
        <end position="183"/>
    </location>
</feature>